<protein>
    <recommendedName>
        <fullName evidence="4">Vegetative cell wall protein gp1-like</fullName>
    </recommendedName>
</protein>
<feature type="region of interest" description="Disordered" evidence="1">
    <location>
        <begin position="1"/>
        <end position="467"/>
    </location>
</feature>
<gene>
    <name evidence="2" type="ORF">RchiOBHm_Chr3g0484701</name>
</gene>
<dbReference type="Proteomes" id="UP000238479">
    <property type="component" value="Chromosome 3"/>
</dbReference>
<feature type="region of interest" description="Disordered" evidence="1">
    <location>
        <begin position="488"/>
        <end position="512"/>
    </location>
</feature>
<feature type="compositionally biased region" description="Polar residues" evidence="1">
    <location>
        <begin position="453"/>
        <end position="467"/>
    </location>
</feature>
<feature type="compositionally biased region" description="Basic and acidic residues" evidence="1">
    <location>
        <begin position="334"/>
        <end position="344"/>
    </location>
</feature>
<feature type="compositionally biased region" description="Basic and acidic residues" evidence="1">
    <location>
        <begin position="301"/>
        <end position="311"/>
    </location>
</feature>
<feature type="compositionally biased region" description="Basic and acidic residues" evidence="1">
    <location>
        <begin position="396"/>
        <end position="406"/>
    </location>
</feature>
<dbReference type="Gramene" id="PRQ44941">
    <property type="protein sequence ID" value="PRQ44941"/>
    <property type="gene ID" value="RchiOBHm_Chr3g0484701"/>
</dbReference>
<dbReference type="OMA" id="NASCTHH"/>
<feature type="compositionally biased region" description="Pro residues" evidence="1">
    <location>
        <begin position="210"/>
        <end position="220"/>
    </location>
</feature>
<evidence type="ECO:0000313" key="3">
    <source>
        <dbReference type="Proteomes" id="UP000238479"/>
    </source>
</evidence>
<dbReference type="AlphaFoldDB" id="A0A2P6RET9"/>
<dbReference type="EMBL" id="PDCK01000041">
    <property type="protein sequence ID" value="PRQ44941.1"/>
    <property type="molecule type" value="Genomic_DNA"/>
</dbReference>
<name>A0A2P6RET9_ROSCH</name>
<dbReference type="OrthoDB" id="1939627at2759"/>
<evidence type="ECO:0000313" key="2">
    <source>
        <dbReference type="EMBL" id="PRQ44941.1"/>
    </source>
</evidence>
<feature type="compositionally biased region" description="Low complexity" evidence="1">
    <location>
        <begin position="135"/>
        <end position="201"/>
    </location>
</feature>
<evidence type="ECO:0000256" key="1">
    <source>
        <dbReference type="SAM" id="MobiDB-lite"/>
    </source>
</evidence>
<proteinExistence type="predicted"/>
<dbReference type="PANTHER" id="PTHR33472">
    <property type="entry name" value="OS01G0106600 PROTEIN"/>
    <property type="match status" value="1"/>
</dbReference>
<reference evidence="2 3" key="1">
    <citation type="journal article" date="2018" name="Nat. Genet.">
        <title>The Rosa genome provides new insights in the design of modern roses.</title>
        <authorList>
            <person name="Bendahmane M."/>
        </authorList>
    </citation>
    <scope>NUCLEOTIDE SEQUENCE [LARGE SCALE GENOMIC DNA]</scope>
    <source>
        <strain evidence="3">cv. Old Blush</strain>
    </source>
</reference>
<keyword evidence="3" id="KW-1185">Reference proteome</keyword>
<organism evidence="2 3">
    <name type="scientific">Rosa chinensis</name>
    <name type="common">China rose</name>
    <dbReference type="NCBI Taxonomy" id="74649"/>
    <lineage>
        <taxon>Eukaryota</taxon>
        <taxon>Viridiplantae</taxon>
        <taxon>Streptophyta</taxon>
        <taxon>Embryophyta</taxon>
        <taxon>Tracheophyta</taxon>
        <taxon>Spermatophyta</taxon>
        <taxon>Magnoliopsida</taxon>
        <taxon>eudicotyledons</taxon>
        <taxon>Gunneridae</taxon>
        <taxon>Pentapetalae</taxon>
        <taxon>rosids</taxon>
        <taxon>fabids</taxon>
        <taxon>Rosales</taxon>
        <taxon>Rosaceae</taxon>
        <taxon>Rosoideae</taxon>
        <taxon>Rosoideae incertae sedis</taxon>
        <taxon>Rosa</taxon>
    </lineage>
</organism>
<feature type="compositionally biased region" description="Polar residues" evidence="1">
    <location>
        <begin position="227"/>
        <end position="246"/>
    </location>
</feature>
<feature type="compositionally biased region" description="Pro residues" evidence="1">
    <location>
        <begin position="270"/>
        <end position="288"/>
    </location>
</feature>
<feature type="compositionally biased region" description="Pro residues" evidence="1">
    <location>
        <begin position="57"/>
        <end position="134"/>
    </location>
</feature>
<dbReference type="PANTHER" id="PTHR33472:SF1">
    <property type="entry name" value="EXTENSIN-RELATED"/>
    <property type="match status" value="1"/>
</dbReference>
<sequence>MAAQPTRPWFRLSSMVRPAPAPTPAPAPAPTPAPAPAPTPAPTPAPAPAVRPTLRPLAPPPPAEPTPPPPAVRAPTPPAPAAPTPTPPPPAVRAPTPPAPAAPTPTPRPLAAPTPTPRPSAVAPPPVAAAPAPPLAMTSSTASVPSSPARGVSSAPSAASPPATAIAITSSSSVPSSPGKVAPSSTSGVPSPTSRVTTSVSDYPATSRAVPPPQTSPPKPAAATISVPRQTYSPPKPRSTTISLPSTAREPSPSYIPPSRTLKPVNNTPPQSPSRPKPTAPPPSPLKLPPSQLRSSTADQTDQRIPLEAEQKTVLVQKTIDQKPTSWFSTGVSKQDHDSTRESQRPGNHAHHAKQEEKITKKKLSSDSEEASGMRVITLAGDNKGAFMELMRSPNKHHEQRGEHSHYLFKKGHNGKSAQTVGSHESDKSSSSSGEEGKPKMKDKSHHKGIKAGSSSQLPLSSFTNSNVQGINNSIVYNSSCTHHDPGVHLALTRKPNGDGFDVKSHVNGRQS</sequence>
<feature type="compositionally biased region" description="Polar residues" evidence="1">
    <location>
        <begin position="322"/>
        <end position="333"/>
    </location>
</feature>
<comment type="caution">
    <text evidence="2">The sequence shown here is derived from an EMBL/GenBank/DDBJ whole genome shotgun (WGS) entry which is preliminary data.</text>
</comment>
<evidence type="ECO:0008006" key="4">
    <source>
        <dbReference type="Google" id="ProtNLM"/>
    </source>
</evidence>
<accession>A0A2P6RET9</accession>
<feature type="compositionally biased region" description="Pro residues" evidence="1">
    <location>
        <begin position="19"/>
        <end position="49"/>
    </location>
</feature>
<dbReference type="STRING" id="74649.A0A2P6RET9"/>